<feature type="compositionally biased region" description="Basic and acidic residues" evidence="7">
    <location>
        <begin position="82"/>
        <end position="124"/>
    </location>
</feature>
<dbReference type="Pfam" id="PF12253">
    <property type="entry name" value="CAF1A_dimeriz"/>
    <property type="match status" value="1"/>
</dbReference>
<dbReference type="Pfam" id="PF11600">
    <property type="entry name" value="CAF1A_acidic"/>
    <property type="match status" value="1"/>
</dbReference>
<name>A0A1Y2F547_PROLT</name>
<dbReference type="GO" id="GO:0006281">
    <property type="term" value="P:DNA repair"/>
    <property type="evidence" value="ECO:0007669"/>
    <property type="project" value="UniProtKB-KW"/>
</dbReference>
<dbReference type="InterPro" id="IPR048800">
    <property type="entry name" value="Cac1-like_C"/>
</dbReference>
<dbReference type="PANTHER" id="PTHR15272:SF0">
    <property type="entry name" value="CHROMATIN ASSEMBLY FACTOR 1 SUBUNIT A"/>
    <property type="match status" value="1"/>
</dbReference>
<dbReference type="Pfam" id="PF21796">
    <property type="entry name" value="Cac1_C"/>
    <property type="match status" value="1"/>
</dbReference>
<comment type="subcellular location">
    <subcellularLocation>
        <location evidence="1">Nucleus</location>
    </subcellularLocation>
</comment>
<proteinExistence type="predicted"/>
<dbReference type="RefSeq" id="XP_040723680.1">
    <property type="nucleotide sequence ID" value="XM_040869789.1"/>
</dbReference>
<keyword evidence="6" id="KW-0539">Nucleus</keyword>
<dbReference type="STRING" id="56484.A0A1Y2F547"/>
<dbReference type="GO" id="GO:0005634">
    <property type="term" value="C:nucleus"/>
    <property type="evidence" value="ECO:0007669"/>
    <property type="project" value="UniProtKB-SubCell"/>
</dbReference>
<comment type="caution">
    <text evidence="11">The sequence shown here is derived from an EMBL/GenBank/DDBJ whole genome shotgun (WGS) entry which is preliminary data.</text>
</comment>
<protein>
    <submittedName>
        <fullName evidence="11">Chromatin assembly factor 1 subunit A-domain-containing protein</fullName>
    </submittedName>
</protein>
<gene>
    <name evidence="11" type="ORF">BCR37DRAFT_382022</name>
</gene>
<dbReference type="Proteomes" id="UP000193685">
    <property type="component" value="Unassembled WGS sequence"/>
</dbReference>
<keyword evidence="3" id="KW-0227">DNA damage</keyword>
<keyword evidence="4" id="KW-0143">Chaperone</keyword>
<dbReference type="InterPro" id="IPR021644">
    <property type="entry name" value="CAF-1_p150_acidic"/>
</dbReference>
<evidence type="ECO:0000259" key="10">
    <source>
        <dbReference type="Pfam" id="PF21796"/>
    </source>
</evidence>
<dbReference type="InterPro" id="IPR022043">
    <property type="entry name" value="CAF1A_DD"/>
</dbReference>
<keyword evidence="2" id="KW-0235">DNA replication</keyword>
<evidence type="ECO:0000256" key="6">
    <source>
        <dbReference type="ARBA" id="ARBA00023242"/>
    </source>
</evidence>
<dbReference type="GeneID" id="63786388"/>
<feature type="compositionally biased region" description="Basic and acidic residues" evidence="7">
    <location>
        <begin position="131"/>
        <end position="171"/>
    </location>
</feature>
<evidence type="ECO:0000259" key="8">
    <source>
        <dbReference type="Pfam" id="PF11600"/>
    </source>
</evidence>
<evidence type="ECO:0000256" key="7">
    <source>
        <dbReference type="SAM" id="MobiDB-lite"/>
    </source>
</evidence>
<evidence type="ECO:0000256" key="3">
    <source>
        <dbReference type="ARBA" id="ARBA00022763"/>
    </source>
</evidence>
<reference evidence="11 12" key="1">
    <citation type="submission" date="2016-07" db="EMBL/GenBank/DDBJ databases">
        <title>Pervasive Adenine N6-methylation of Active Genes in Fungi.</title>
        <authorList>
            <consortium name="DOE Joint Genome Institute"/>
            <person name="Mondo S.J."/>
            <person name="Dannebaum R.O."/>
            <person name="Kuo R.C."/>
            <person name="Labutti K."/>
            <person name="Haridas S."/>
            <person name="Kuo A."/>
            <person name="Salamov A."/>
            <person name="Ahrendt S.R."/>
            <person name="Lipzen A."/>
            <person name="Sullivan W."/>
            <person name="Andreopoulos W.B."/>
            <person name="Clum A."/>
            <person name="Lindquist E."/>
            <person name="Daum C."/>
            <person name="Ramamoorthy G.K."/>
            <person name="Gryganskyi A."/>
            <person name="Culley D."/>
            <person name="Magnuson J.K."/>
            <person name="James T.Y."/>
            <person name="O'Malley M.A."/>
            <person name="Stajich J.E."/>
            <person name="Spatafora J.W."/>
            <person name="Visel A."/>
            <person name="Grigoriev I.V."/>
        </authorList>
    </citation>
    <scope>NUCLEOTIDE SEQUENCE [LARGE SCALE GENOMIC DNA]</scope>
    <source>
        <strain evidence="11 12">12-1054</strain>
    </source>
</reference>
<feature type="compositionally biased region" description="Polar residues" evidence="7">
    <location>
        <begin position="1"/>
        <end position="15"/>
    </location>
</feature>
<evidence type="ECO:0000256" key="2">
    <source>
        <dbReference type="ARBA" id="ARBA00022705"/>
    </source>
</evidence>
<feature type="domain" description="Chromatin assembly factor 1 subunit A dimerization" evidence="9">
    <location>
        <begin position="281"/>
        <end position="346"/>
    </location>
</feature>
<dbReference type="OMA" id="YENVRPP"/>
<dbReference type="GO" id="GO:0033186">
    <property type="term" value="C:CAF-1 complex"/>
    <property type="evidence" value="ECO:0007669"/>
    <property type="project" value="TreeGrafter"/>
</dbReference>
<dbReference type="GO" id="GO:0006334">
    <property type="term" value="P:nucleosome assembly"/>
    <property type="evidence" value="ECO:0007669"/>
    <property type="project" value="TreeGrafter"/>
</dbReference>
<evidence type="ECO:0000256" key="1">
    <source>
        <dbReference type="ARBA" id="ARBA00004123"/>
    </source>
</evidence>
<feature type="region of interest" description="Disordered" evidence="7">
    <location>
        <begin position="1"/>
        <end position="33"/>
    </location>
</feature>
<keyword evidence="5" id="KW-0234">DNA repair</keyword>
<feature type="domain" description="Chromatin assembly factor 1 subunit Cac1-like C-terminal" evidence="10">
    <location>
        <begin position="477"/>
        <end position="531"/>
    </location>
</feature>
<dbReference type="PANTHER" id="PTHR15272">
    <property type="entry name" value="CHROMATIN ASSEMBLY FACTOR 1 SUBUNIT A CAF-1 SUBUNIT A"/>
    <property type="match status" value="1"/>
</dbReference>
<organism evidence="11 12">
    <name type="scientific">Protomyces lactucae-debilis</name>
    <dbReference type="NCBI Taxonomy" id="2754530"/>
    <lineage>
        <taxon>Eukaryota</taxon>
        <taxon>Fungi</taxon>
        <taxon>Dikarya</taxon>
        <taxon>Ascomycota</taxon>
        <taxon>Taphrinomycotina</taxon>
        <taxon>Taphrinomycetes</taxon>
        <taxon>Taphrinales</taxon>
        <taxon>Protomycetaceae</taxon>
        <taxon>Protomyces</taxon>
    </lineage>
</organism>
<sequence>METQSTLGDLSTSHQTKTEQSEHQYVSQKSPYPTVLLVSSPEPIQTPPASVSASHAMKRPAAFIDLTVTPGASPSVTKRPRLTPEEKAAQLAEQEAKRLEREERKKAKEVERLQKEAEAAERKAQAIMKQKAQEAERLQKEQAREEKRRAQEEKRMSAESAKRQKEEAEAKKARAQPKLSCFFQKVEAKVPALLPHSSISCFKPFQVKEHMTMAAMPKPGDEVSFCRAISGQDAPAMQAQAFRERRARRLVRRDKYKTLQQVMHETSSIPLVQRLTGIPTKLAQFHSDVRPPYFGTYTKVPSTAGLRSGRNPFAKGDGFDYDYDSEAEWEDDLGDGEDLGDEDDARSLASLDTYNEDDASFLDDAEDGENREARRSMAQMIPVLRGPFVGVSPEAMEAVGHLSLQGLIDTRGKAIDPFHNYWDEPKTIKKGTPPGKGQTTLLATATGNSAALLQLSAGKTNSKKRPATIAIPEAQVPTFKKHVQGSSLSKMLLVEKLYQEFGQQLTKKAIQETLEAVAERQGQGRHDVWVLI</sequence>
<dbReference type="EMBL" id="MCFI01000016">
    <property type="protein sequence ID" value="ORY79048.1"/>
    <property type="molecule type" value="Genomic_DNA"/>
</dbReference>
<evidence type="ECO:0000256" key="4">
    <source>
        <dbReference type="ARBA" id="ARBA00023186"/>
    </source>
</evidence>
<accession>A0A1Y2F547</accession>
<evidence type="ECO:0000256" key="5">
    <source>
        <dbReference type="ARBA" id="ARBA00023204"/>
    </source>
</evidence>
<feature type="domain" description="Chromatin assembly factor 1 p150 subunit acidic region" evidence="8">
    <location>
        <begin position="84"/>
        <end position="211"/>
    </location>
</feature>
<evidence type="ECO:0000313" key="11">
    <source>
        <dbReference type="EMBL" id="ORY79048.1"/>
    </source>
</evidence>
<evidence type="ECO:0000259" key="9">
    <source>
        <dbReference type="Pfam" id="PF12253"/>
    </source>
</evidence>
<feature type="region of interest" description="Disordered" evidence="7">
    <location>
        <begin position="65"/>
        <end position="171"/>
    </location>
</feature>
<dbReference type="OrthoDB" id="79480at2759"/>
<dbReference type="AlphaFoldDB" id="A0A1Y2F547"/>
<evidence type="ECO:0000313" key="12">
    <source>
        <dbReference type="Proteomes" id="UP000193685"/>
    </source>
</evidence>
<keyword evidence="12" id="KW-1185">Reference proteome</keyword>
<dbReference type="GO" id="GO:0006260">
    <property type="term" value="P:DNA replication"/>
    <property type="evidence" value="ECO:0007669"/>
    <property type="project" value="UniProtKB-KW"/>
</dbReference>